<feature type="transmembrane region" description="Helical" evidence="8">
    <location>
        <begin position="127"/>
        <end position="149"/>
    </location>
</feature>
<feature type="transmembrane region" description="Helical" evidence="8">
    <location>
        <begin position="457"/>
        <end position="477"/>
    </location>
</feature>
<dbReference type="InterPro" id="IPR024194">
    <property type="entry name" value="Ac/AlaTfrase_AlgI/DltB"/>
</dbReference>
<feature type="transmembrane region" description="Helical" evidence="8">
    <location>
        <begin position="370"/>
        <end position="388"/>
    </location>
</feature>
<protein>
    <submittedName>
        <fullName evidence="9">MBOAT family protein</fullName>
    </submittedName>
</protein>
<comment type="caution">
    <text evidence="9">The sequence shown here is derived from an EMBL/GenBank/DDBJ whole genome shotgun (WGS) entry which is preliminary data.</text>
</comment>
<dbReference type="GO" id="GO:0042121">
    <property type="term" value="P:alginic acid biosynthetic process"/>
    <property type="evidence" value="ECO:0007669"/>
    <property type="project" value="InterPro"/>
</dbReference>
<dbReference type="RefSeq" id="WP_163703191.1">
    <property type="nucleotide sequence ID" value="NZ_QXHD01000004.1"/>
</dbReference>
<dbReference type="InterPro" id="IPR051085">
    <property type="entry name" value="MB_O-acyltransferase"/>
</dbReference>
<reference evidence="9 10" key="1">
    <citation type="journal article" date="2020" name="Microb. Ecol.">
        <title>Ecogenomics of the Marine Benthic Filamentous Cyanobacterium Adonisia.</title>
        <authorList>
            <person name="Walter J.M."/>
            <person name="Coutinho F.H."/>
            <person name="Leomil L."/>
            <person name="Hargreaves P.I."/>
            <person name="Campeao M.E."/>
            <person name="Vieira V.V."/>
            <person name="Silva B.S."/>
            <person name="Fistarol G.O."/>
            <person name="Salomon P.S."/>
            <person name="Sawabe T."/>
            <person name="Mino S."/>
            <person name="Hosokawa M."/>
            <person name="Miyashita H."/>
            <person name="Maruyama F."/>
            <person name="van Verk M.C."/>
            <person name="Dutilh B.E."/>
            <person name="Thompson C.C."/>
            <person name="Thompson F.L."/>
        </authorList>
    </citation>
    <scope>NUCLEOTIDE SEQUENCE [LARGE SCALE GENOMIC DNA]</scope>
    <source>
        <strain evidence="9 10">CCMR0081</strain>
    </source>
</reference>
<dbReference type="EMBL" id="QXHD01000004">
    <property type="protein sequence ID" value="NEZ60888.1"/>
    <property type="molecule type" value="Genomic_DNA"/>
</dbReference>
<evidence type="ECO:0000256" key="5">
    <source>
        <dbReference type="ARBA" id="ARBA00022989"/>
    </source>
</evidence>
<dbReference type="GO" id="GO:0016746">
    <property type="term" value="F:acyltransferase activity"/>
    <property type="evidence" value="ECO:0007669"/>
    <property type="project" value="UniProtKB-KW"/>
</dbReference>
<keyword evidence="6 7" id="KW-0472">Membrane</keyword>
<keyword evidence="4 8" id="KW-0812">Transmembrane</keyword>
<dbReference type="GO" id="GO:0005886">
    <property type="term" value="C:plasma membrane"/>
    <property type="evidence" value="ECO:0007669"/>
    <property type="project" value="UniProtKB-SubCell"/>
</dbReference>
<sequence>MNFSEFSFWWILLLFCVPFFTVRLIGQVFNLWRGVFDTVGIAVLSLLLFFNASATSFVVFLIQILFNYWMVRWMITRPPQQERLIATLLIVFDIGVLVYFKYLTFFVEDILGLAVVVPGNWRSQFPLPVFGGIPPGVSFYTFQMVAFVVDSLKARRKKPIEFMDYVNFVAFFPQIVAGPIERRSALLPQISSFRFKFTADNWDWGLRWLSLGLFMKFVLADNIAPYIDLQEAGNAWLVWFYAFLFTLRIYFDFAGYSFMAVGIARVLGVRLTVNFLAPYTSQSINEFWRRWHVSLSTWFRDYVFLPLMGSRKAWAPAFLFATFTLSGFWHGASWNFILWGAYHGALLLLLRYAGRPFQRVVNKYVKRPQIMSWALTFGSVVLGCLFFMELNTARLVTKLTTLITPWAYSLANLGSAFSQFSLNEAMALGLILLLAAGFLLVEHIAVWQERSLEYELFLVPWVSKALLVLTILFAANIPSEFIYFEF</sequence>
<dbReference type="InterPro" id="IPR028362">
    <property type="entry name" value="AlgI"/>
</dbReference>
<evidence type="ECO:0000256" key="2">
    <source>
        <dbReference type="ARBA" id="ARBA00010323"/>
    </source>
</evidence>
<evidence type="ECO:0000256" key="4">
    <source>
        <dbReference type="ARBA" id="ARBA00022692"/>
    </source>
</evidence>
<keyword evidence="3 7" id="KW-1003">Cell membrane</keyword>
<evidence type="ECO:0000256" key="1">
    <source>
        <dbReference type="ARBA" id="ARBA00004651"/>
    </source>
</evidence>
<evidence type="ECO:0000313" key="9">
    <source>
        <dbReference type="EMBL" id="NEZ60888.1"/>
    </source>
</evidence>
<gene>
    <name evidence="9" type="ORF">DXZ20_35700</name>
</gene>
<accession>A0A6M0RXB9</accession>
<keyword evidence="10" id="KW-1185">Reference proteome</keyword>
<keyword evidence="5 8" id="KW-1133">Transmembrane helix</keyword>
<comment type="subcellular location">
    <subcellularLocation>
        <location evidence="1">Cell membrane</location>
        <topology evidence="1">Multi-pass membrane protein</topology>
    </subcellularLocation>
</comment>
<dbReference type="PIRSF" id="PIRSF016636">
    <property type="entry name" value="AlgI_DltB"/>
    <property type="match status" value="1"/>
</dbReference>
<feature type="transmembrane region" description="Helical" evidence="8">
    <location>
        <begin position="425"/>
        <end position="445"/>
    </location>
</feature>
<feature type="transmembrane region" description="Helical" evidence="8">
    <location>
        <begin position="84"/>
        <end position="107"/>
    </location>
</feature>
<evidence type="ECO:0000313" key="10">
    <source>
        <dbReference type="Proteomes" id="UP000481033"/>
    </source>
</evidence>
<evidence type="ECO:0000256" key="3">
    <source>
        <dbReference type="ARBA" id="ARBA00022475"/>
    </source>
</evidence>
<dbReference type="PANTHER" id="PTHR13285:SF18">
    <property type="entry name" value="PROTEIN-CYSTEINE N-PALMITOYLTRANSFERASE RASP"/>
    <property type="match status" value="1"/>
</dbReference>
<feature type="transmembrane region" description="Helical" evidence="8">
    <location>
        <begin position="336"/>
        <end position="354"/>
    </location>
</feature>
<evidence type="ECO:0000256" key="8">
    <source>
        <dbReference type="SAM" id="Phobius"/>
    </source>
</evidence>
<evidence type="ECO:0000256" key="6">
    <source>
        <dbReference type="ARBA" id="ARBA00023136"/>
    </source>
</evidence>
<dbReference type="Pfam" id="PF03062">
    <property type="entry name" value="MBOAT"/>
    <property type="match status" value="1"/>
</dbReference>
<feature type="transmembrane region" description="Helical" evidence="8">
    <location>
        <begin position="6"/>
        <end position="24"/>
    </location>
</feature>
<keyword evidence="7" id="KW-0808">Transferase</keyword>
<feature type="transmembrane region" description="Helical" evidence="8">
    <location>
        <begin position="233"/>
        <end position="251"/>
    </location>
</feature>
<keyword evidence="7" id="KW-0012">Acyltransferase</keyword>
<name>A0A6M0RXB9_9CYAN</name>
<dbReference type="Proteomes" id="UP000481033">
    <property type="component" value="Unassembled WGS sequence"/>
</dbReference>
<evidence type="ECO:0000256" key="7">
    <source>
        <dbReference type="PIRNR" id="PIRNR016636"/>
    </source>
</evidence>
<organism evidence="9 10">
    <name type="scientific">Adonisia turfae CCMR0081</name>
    <dbReference type="NCBI Taxonomy" id="2292702"/>
    <lineage>
        <taxon>Bacteria</taxon>
        <taxon>Bacillati</taxon>
        <taxon>Cyanobacteriota</taxon>
        <taxon>Adonisia</taxon>
        <taxon>Adonisia turfae</taxon>
    </lineage>
</organism>
<dbReference type="InterPro" id="IPR004299">
    <property type="entry name" value="MBOAT_fam"/>
</dbReference>
<proteinExistence type="inferred from homology"/>
<dbReference type="PIRSF" id="PIRSF500217">
    <property type="entry name" value="AlgI"/>
    <property type="match status" value="1"/>
</dbReference>
<comment type="similarity">
    <text evidence="2 7">Belongs to the membrane-bound acyltransferase family.</text>
</comment>
<dbReference type="AlphaFoldDB" id="A0A6M0RXB9"/>
<feature type="transmembrane region" description="Helical" evidence="8">
    <location>
        <begin position="56"/>
        <end position="75"/>
    </location>
</feature>
<dbReference type="PANTHER" id="PTHR13285">
    <property type="entry name" value="ACYLTRANSFERASE"/>
    <property type="match status" value="1"/>
</dbReference>